<dbReference type="KEGG" id="mth:MTH_944"/>
<sequence length="279" mass="32096">MWGCFMDNIERIKMIEKSPISFEGLRKLNIAAGSLHLIQGLLMVALGYLLTWDRDIYTFYLKFKILSLNPPSFQVLPSPEVAFTVSYLGVILASFLLISAVAHFTIAFLRNESYVENLKRGMNPYRWYEYALSSSIMIVILATFVGVWDLWSLVMIFVLNASMIMFGYLMEKINQYTEKIDWSPYLLGCISGFTPWVVIAAYFIAALGSAETQPPDFVYLTLLIYFVMFNTFSVNMLLQYRGVGKWRDYLYGERVYIILSLVAKTLLAWLVFIGVFSPF</sequence>
<protein>
    <recommendedName>
        <fullName evidence="4">Heliorhodopsin HeR</fullName>
    </recommendedName>
</protein>
<evidence type="ECO:0000313" key="2">
    <source>
        <dbReference type="EMBL" id="AAB85442.1"/>
    </source>
</evidence>
<dbReference type="EnsemblBacteria" id="AAB85442">
    <property type="protein sequence ID" value="AAB85442"/>
    <property type="gene ID" value="MTH_944"/>
</dbReference>
<gene>
    <name evidence="2" type="ordered locus">MTH_944</name>
</gene>
<dbReference type="InParanoid" id="O27027"/>
<accession>O27027</accession>
<dbReference type="HOGENOM" id="CLU_1036670_0_0_2"/>
<evidence type="ECO:0000256" key="1">
    <source>
        <dbReference type="SAM" id="Phobius"/>
    </source>
</evidence>
<dbReference type="InterPro" id="IPR041113">
    <property type="entry name" value="Heliorhodopsin"/>
</dbReference>
<feature type="transmembrane region" description="Helical" evidence="1">
    <location>
        <begin position="217"/>
        <end position="234"/>
    </location>
</feature>
<dbReference type="Pfam" id="PF18761">
    <property type="entry name" value="Heliorhodopsin"/>
    <property type="match status" value="1"/>
</dbReference>
<dbReference type="Proteomes" id="UP000005223">
    <property type="component" value="Chromosome"/>
</dbReference>
<proteinExistence type="predicted"/>
<keyword evidence="1" id="KW-0472">Membrane</keyword>
<reference evidence="2 3" key="1">
    <citation type="journal article" date="1997" name="J. Bacteriol.">
        <title>Complete genome sequence of Methanobacterium thermoautotrophicum deltaH: functional analysis and comparative genomics.</title>
        <authorList>
            <person name="Smith D.R."/>
            <person name="Doucette-Stamm L.A."/>
            <person name="Deloughery C."/>
            <person name="Lee H.-M."/>
            <person name="Dubois J."/>
            <person name="Aldredge T."/>
            <person name="Bashirzadeh R."/>
            <person name="Blakely D."/>
            <person name="Cook R."/>
            <person name="Gilbert K."/>
            <person name="Harrison D."/>
            <person name="Hoang L."/>
            <person name="Keagle P."/>
            <person name="Lumm W."/>
            <person name="Pothier B."/>
            <person name="Qiu D."/>
            <person name="Spadafora R."/>
            <person name="Vicare R."/>
            <person name="Wang Y."/>
            <person name="Wierzbowski J."/>
            <person name="Gibson R."/>
            <person name="Jiwani N."/>
            <person name="Caruso A."/>
            <person name="Bush D."/>
            <person name="Safer H."/>
            <person name="Patwell D."/>
            <person name="Prabhakar S."/>
            <person name="McDougall S."/>
            <person name="Shimer G."/>
            <person name="Goyal A."/>
            <person name="Pietrovski S."/>
            <person name="Church G.M."/>
            <person name="Daniels C.J."/>
            <person name="Mao J.-i."/>
            <person name="Rice P."/>
            <person name="Nolling J."/>
            <person name="Reeve J.N."/>
        </authorList>
    </citation>
    <scope>NUCLEOTIDE SEQUENCE [LARGE SCALE GENOMIC DNA]</scope>
    <source>
        <strain evidence="3">ATCC 29096 / DSM 1053 / JCM 10044 / NBRC 100330 / Delta H</strain>
    </source>
</reference>
<organism evidence="2 3">
    <name type="scientific">Methanothermobacter thermautotrophicus (strain ATCC 29096 / DSM 1053 / JCM 10044 / NBRC 100330 / Delta H)</name>
    <name type="common">Methanobacterium thermoautotrophicum</name>
    <dbReference type="NCBI Taxonomy" id="187420"/>
    <lineage>
        <taxon>Archaea</taxon>
        <taxon>Methanobacteriati</taxon>
        <taxon>Methanobacteriota</taxon>
        <taxon>Methanomada group</taxon>
        <taxon>Methanobacteria</taxon>
        <taxon>Methanobacteriales</taxon>
        <taxon>Methanobacteriaceae</taxon>
        <taxon>Methanothermobacter</taxon>
    </lineage>
</organism>
<keyword evidence="3" id="KW-1185">Reference proteome</keyword>
<dbReference type="PIR" id="E69226">
    <property type="entry name" value="E69226"/>
</dbReference>
<dbReference type="EMBL" id="AE000666">
    <property type="protein sequence ID" value="AAB85442.1"/>
    <property type="molecule type" value="Genomic_DNA"/>
</dbReference>
<feature type="transmembrane region" description="Helical" evidence="1">
    <location>
        <begin position="127"/>
        <end position="145"/>
    </location>
</feature>
<keyword evidence="1" id="KW-1133">Transmembrane helix</keyword>
<feature type="transmembrane region" description="Helical" evidence="1">
    <location>
        <begin position="151"/>
        <end position="170"/>
    </location>
</feature>
<feature type="transmembrane region" description="Helical" evidence="1">
    <location>
        <begin position="182"/>
        <end position="205"/>
    </location>
</feature>
<feature type="transmembrane region" description="Helical" evidence="1">
    <location>
        <begin position="81"/>
        <end position="106"/>
    </location>
</feature>
<evidence type="ECO:0008006" key="4">
    <source>
        <dbReference type="Google" id="ProtNLM"/>
    </source>
</evidence>
<name>O27027_METTH</name>
<evidence type="ECO:0000313" key="3">
    <source>
        <dbReference type="Proteomes" id="UP000005223"/>
    </source>
</evidence>
<dbReference type="AlphaFoldDB" id="O27027"/>
<dbReference type="NCBIfam" id="NF038020">
    <property type="entry name" value="HeR"/>
    <property type="match status" value="1"/>
</dbReference>
<dbReference type="PATRIC" id="fig|187420.15.peg.928"/>
<dbReference type="PaxDb" id="187420-MTH_944"/>
<feature type="transmembrane region" description="Helical" evidence="1">
    <location>
        <begin position="28"/>
        <end position="50"/>
    </location>
</feature>
<keyword evidence="1" id="KW-0812">Transmembrane</keyword>
<feature type="transmembrane region" description="Helical" evidence="1">
    <location>
        <begin position="255"/>
        <end position="276"/>
    </location>
</feature>